<sequence>MNYYEHHIGDYSQATSHLSFIEDATYSRLIRKYYATEKPMPADIKTVQRLVNAKSKEEKNAVELVLNEFFILTDDGWRQGRCDHEIARFKDKQAKAKRSADSRWQPSIAVGAVAEVKIDLDSKPACVRIADALPRQCSPDTNHQSPNTKLQSIKSKGETRVKNIPDSVPVEEKDAQGVPGDMHKRFAELICKEGSSVSVADCRIKDMVATGASEAEVISAIAIAREMRKKISTASPINAGYVLAIVKCEMKKRAVASAGDLAWWKTNDGIDAKGRELSMRAQGSESYESYKARIFAQLRKSQEMPDPQVALESKAPVLIAEVYQEGRHVN</sequence>
<accession>A0A6M9PPE4</accession>
<organism evidence="2 3">
    <name type="scientific">Polynucleobacter arcticus</name>
    <dbReference type="NCBI Taxonomy" id="1743165"/>
    <lineage>
        <taxon>Bacteria</taxon>
        <taxon>Pseudomonadati</taxon>
        <taxon>Pseudomonadota</taxon>
        <taxon>Betaproteobacteria</taxon>
        <taxon>Burkholderiales</taxon>
        <taxon>Burkholderiaceae</taxon>
        <taxon>Polynucleobacter</taxon>
    </lineage>
</organism>
<reference evidence="2 3" key="1">
    <citation type="submission" date="2018-04" db="EMBL/GenBank/DDBJ databases">
        <title>Polynucleobacter sp. UK-Long2-W17 genome.</title>
        <authorList>
            <person name="Hahn M.W."/>
        </authorList>
    </citation>
    <scope>NUCLEOTIDE SEQUENCE [LARGE SCALE GENOMIC DNA]</scope>
    <source>
        <strain evidence="2 3">UK-Long2-W17</strain>
    </source>
</reference>
<protein>
    <recommendedName>
        <fullName evidence="4">DUF1376 domain-containing protein</fullName>
    </recommendedName>
</protein>
<evidence type="ECO:0000313" key="2">
    <source>
        <dbReference type="EMBL" id="QKM60717.1"/>
    </source>
</evidence>
<dbReference type="InterPro" id="IPR010781">
    <property type="entry name" value="DUF1376"/>
</dbReference>
<keyword evidence="3" id="KW-1185">Reference proteome</keyword>
<dbReference type="KEGG" id="pard:DN92_06545"/>
<feature type="compositionally biased region" description="Polar residues" evidence="1">
    <location>
        <begin position="138"/>
        <end position="154"/>
    </location>
</feature>
<dbReference type="Pfam" id="PF07120">
    <property type="entry name" value="DUF1376"/>
    <property type="match status" value="1"/>
</dbReference>
<evidence type="ECO:0008006" key="4">
    <source>
        <dbReference type="Google" id="ProtNLM"/>
    </source>
</evidence>
<dbReference type="AlphaFoldDB" id="A0A6M9PPE4"/>
<dbReference type="RefSeq" id="WP_173960476.1">
    <property type="nucleotide sequence ID" value="NZ_CBCSCC010000011.1"/>
</dbReference>
<feature type="region of interest" description="Disordered" evidence="1">
    <location>
        <begin position="137"/>
        <end position="158"/>
    </location>
</feature>
<evidence type="ECO:0000256" key="1">
    <source>
        <dbReference type="SAM" id="MobiDB-lite"/>
    </source>
</evidence>
<gene>
    <name evidence="2" type="ORF">DN92_06545</name>
</gene>
<dbReference type="EMBL" id="CP028940">
    <property type="protein sequence ID" value="QKM60717.1"/>
    <property type="molecule type" value="Genomic_DNA"/>
</dbReference>
<name>A0A6M9PPE4_9BURK</name>
<dbReference type="Proteomes" id="UP000501090">
    <property type="component" value="Chromosome"/>
</dbReference>
<proteinExistence type="predicted"/>
<evidence type="ECO:0000313" key="3">
    <source>
        <dbReference type="Proteomes" id="UP000501090"/>
    </source>
</evidence>